<dbReference type="SMART" id="SM00380">
    <property type="entry name" value="AP2"/>
    <property type="match status" value="1"/>
</dbReference>
<dbReference type="PROSITE" id="PS51032">
    <property type="entry name" value="AP2_ERF"/>
    <property type="match status" value="1"/>
</dbReference>
<accession>A0AAV0CT86</accession>
<dbReference type="AlphaFoldDB" id="A0AAV0CT86"/>
<keyword evidence="9" id="KW-1185">Reference proteome</keyword>
<dbReference type="EMBL" id="CAMAPF010000037">
    <property type="protein sequence ID" value="CAH9081987.1"/>
    <property type="molecule type" value="Genomic_DNA"/>
</dbReference>
<keyword evidence="2" id="KW-0805">Transcription regulation</keyword>
<evidence type="ECO:0000256" key="2">
    <source>
        <dbReference type="ARBA" id="ARBA00023015"/>
    </source>
</evidence>
<evidence type="ECO:0000259" key="7">
    <source>
        <dbReference type="PROSITE" id="PS51032"/>
    </source>
</evidence>
<keyword evidence="4" id="KW-0804">Transcription</keyword>
<dbReference type="CDD" id="cd00018">
    <property type="entry name" value="AP2"/>
    <property type="match status" value="1"/>
</dbReference>
<evidence type="ECO:0000256" key="1">
    <source>
        <dbReference type="ARBA" id="ARBA00004123"/>
    </source>
</evidence>
<evidence type="ECO:0000256" key="5">
    <source>
        <dbReference type="ARBA" id="ARBA00023242"/>
    </source>
</evidence>
<dbReference type="InterPro" id="IPR001471">
    <property type="entry name" value="AP2/ERF_dom"/>
</dbReference>
<dbReference type="PANTHER" id="PTHR31194">
    <property type="entry name" value="SHN SHINE , DNA BINDING / TRANSCRIPTION FACTOR"/>
    <property type="match status" value="1"/>
</dbReference>
<feature type="domain" description="AP2/ERF" evidence="7">
    <location>
        <begin position="112"/>
        <end position="171"/>
    </location>
</feature>
<proteinExistence type="predicted"/>
<dbReference type="PANTHER" id="PTHR31194:SF62">
    <property type="entry name" value="ETHYLENE-RESPONSIVE TRANSCRIPTION FACTOR ERF118"/>
    <property type="match status" value="1"/>
</dbReference>
<dbReference type="SUPFAM" id="SSF54171">
    <property type="entry name" value="DNA-binding domain"/>
    <property type="match status" value="1"/>
</dbReference>
<evidence type="ECO:0000256" key="3">
    <source>
        <dbReference type="ARBA" id="ARBA00023125"/>
    </source>
</evidence>
<evidence type="ECO:0000313" key="9">
    <source>
        <dbReference type="Proteomes" id="UP001152523"/>
    </source>
</evidence>
<feature type="region of interest" description="Disordered" evidence="6">
    <location>
        <begin position="168"/>
        <end position="196"/>
    </location>
</feature>
<evidence type="ECO:0000256" key="4">
    <source>
        <dbReference type="ARBA" id="ARBA00023163"/>
    </source>
</evidence>
<feature type="compositionally biased region" description="Basic residues" evidence="6">
    <location>
        <begin position="10"/>
        <end position="20"/>
    </location>
</feature>
<feature type="region of interest" description="Disordered" evidence="6">
    <location>
        <begin position="1"/>
        <end position="20"/>
    </location>
</feature>
<sequence>MADGEERFGKKMKPGKKAMRRIRIVCNDPDATDSSEDEGAFVDVKKNPKKLFVREIHLPISVTFGGPASNSKTSPETEVSSCQDSNTKKRAPLLFVNNNTHFKNKISSSSVKPRGVRQRKWGKWAAEIRDPFKGRRVWLGTYNSAEEASAVYEKKRLEIQEAMAMGGKNSSNHIISSDEAEEEVEEEDSAATPSSVLEMDSLISESNNAPPEMNEDLPESLSLVEDIAFGMELESLLAAGDDYPECLVDDFVGFPVGFEDIPMYGGFEMEDQLPVTLPDFDFDFDFDACNEAWMVESQPPPVMTPPPSLNIACL</sequence>
<gene>
    <name evidence="8" type="ORF">CEPIT_LOCUS7942</name>
</gene>
<protein>
    <recommendedName>
        <fullName evidence="7">AP2/ERF domain-containing protein</fullName>
    </recommendedName>
</protein>
<evidence type="ECO:0000313" key="8">
    <source>
        <dbReference type="EMBL" id="CAH9081987.1"/>
    </source>
</evidence>
<keyword evidence="3" id="KW-0238">DNA-binding</keyword>
<dbReference type="GO" id="GO:0003677">
    <property type="term" value="F:DNA binding"/>
    <property type="evidence" value="ECO:0007669"/>
    <property type="project" value="UniProtKB-KW"/>
</dbReference>
<comment type="caution">
    <text evidence="8">The sequence shown here is derived from an EMBL/GenBank/DDBJ whole genome shotgun (WGS) entry which is preliminary data.</text>
</comment>
<evidence type="ECO:0000256" key="6">
    <source>
        <dbReference type="SAM" id="MobiDB-lite"/>
    </source>
</evidence>
<dbReference type="GO" id="GO:0003700">
    <property type="term" value="F:DNA-binding transcription factor activity"/>
    <property type="evidence" value="ECO:0007669"/>
    <property type="project" value="InterPro"/>
</dbReference>
<dbReference type="GO" id="GO:0005634">
    <property type="term" value="C:nucleus"/>
    <property type="evidence" value="ECO:0007669"/>
    <property type="project" value="UniProtKB-SubCell"/>
</dbReference>
<dbReference type="InterPro" id="IPR016177">
    <property type="entry name" value="DNA-bd_dom_sf"/>
</dbReference>
<organism evidence="8 9">
    <name type="scientific">Cuscuta epithymum</name>
    <dbReference type="NCBI Taxonomy" id="186058"/>
    <lineage>
        <taxon>Eukaryota</taxon>
        <taxon>Viridiplantae</taxon>
        <taxon>Streptophyta</taxon>
        <taxon>Embryophyta</taxon>
        <taxon>Tracheophyta</taxon>
        <taxon>Spermatophyta</taxon>
        <taxon>Magnoliopsida</taxon>
        <taxon>eudicotyledons</taxon>
        <taxon>Gunneridae</taxon>
        <taxon>Pentapetalae</taxon>
        <taxon>asterids</taxon>
        <taxon>lamiids</taxon>
        <taxon>Solanales</taxon>
        <taxon>Convolvulaceae</taxon>
        <taxon>Cuscuteae</taxon>
        <taxon>Cuscuta</taxon>
        <taxon>Cuscuta subgen. Cuscuta</taxon>
    </lineage>
</organism>
<name>A0AAV0CT86_9ASTE</name>
<feature type="compositionally biased region" description="Acidic residues" evidence="6">
    <location>
        <begin position="178"/>
        <end position="189"/>
    </location>
</feature>
<dbReference type="PRINTS" id="PR00367">
    <property type="entry name" value="ETHRSPELEMNT"/>
</dbReference>
<dbReference type="Proteomes" id="UP001152523">
    <property type="component" value="Unassembled WGS sequence"/>
</dbReference>
<comment type="subcellular location">
    <subcellularLocation>
        <location evidence="1">Nucleus</location>
    </subcellularLocation>
</comment>
<reference evidence="8" key="1">
    <citation type="submission" date="2022-07" db="EMBL/GenBank/DDBJ databases">
        <authorList>
            <person name="Macas J."/>
            <person name="Novak P."/>
            <person name="Neumann P."/>
        </authorList>
    </citation>
    <scope>NUCLEOTIDE SEQUENCE</scope>
</reference>
<dbReference type="InterPro" id="IPR050913">
    <property type="entry name" value="AP2/ERF_ERF"/>
</dbReference>
<dbReference type="InterPro" id="IPR036955">
    <property type="entry name" value="AP2/ERF_dom_sf"/>
</dbReference>
<keyword evidence="5" id="KW-0539">Nucleus</keyword>
<dbReference type="Gene3D" id="3.30.730.10">
    <property type="entry name" value="AP2/ERF domain"/>
    <property type="match status" value="1"/>
</dbReference>
<dbReference type="Pfam" id="PF00847">
    <property type="entry name" value="AP2"/>
    <property type="match status" value="1"/>
</dbReference>
<feature type="region of interest" description="Disordered" evidence="6">
    <location>
        <begin position="64"/>
        <end position="86"/>
    </location>
</feature>
<feature type="compositionally biased region" description="Polar residues" evidence="6">
    <location>
        <begin position="68"/>
        <end position="85"/>
    </location>
</feature>